<evidence type="ECO:0000256" key="1">
    <source>
        <dbReference type="ARBA" id="ARBA00004141"/>
    </source>
</evidence>
<keyword evidence="6" id="KW-0436">Ligase</keyword>
<dbReference type="GO" id="GO:0008506">
    <property type="term" value="F:sucrose:proton symporter activity"/>
    <property type="evidence" value="ECO:0007669"/>
    <property type="project" value="TreeGrafter"/>
</dbReference>
<feature type="transmembrane region" description="Helical" evidence="20">
    <location>
        <begin position="499"/>
        <end position="516"/>
    </location>
</feature>
<evidence type="ECO:0000256" key="10">
    <source>
        <dbReference type="ARBA" id="ARBA00022917"/>
    </source>
</evidence>
<feature type="transmembrane region" description="Helical" evidence="20">
    <location>
        <begin position="633"/>
        <end position="654"/>
    </location>
</feature>
<keyword evidence="11" id="KW-0809">Transit peptide</keyword>
<dbReference type="Gene3D" id="3.30.70.380">
    <property type="entry name" value="Ferrodoxin-fold anticodon-binding domain"/>
    <property type="match status" value="1"/>
</dbReference>
<dbReference type="EC" id="6.1.1.20" evidence="4"/>
<dbReference type="InterPro" id="IPR002319">
    <property type="entry name" value="Phenylalanyl-tRNA_Synthase"/>
</dbReference>
<dbReference type="InterPro" id="IPR004530">
    <property type="entry name" value="Phe-tRNA-synth_IIc_mito"/>
</dbReference>
<comment type="function">
    <text evidence="18">Is responsible for the charging of tRNA(Phe) with phenylalanine in mitochondrial translation.</text>
</comment>
<dbReference type="NCBIfam" id="TIGR00469">
    <property type="entry name" value="pheS_mito"/>
    <property type="match status" value="1"/>
</dbReference>
<dbReference type="VEuPathDB" id="FungiDB:LCOR_00256.1"/>
<keyword evidence="13" id="KW-0496">Mitochondrion</keyword>
<keyword evidence="24" id="KW-1185">Reference proteome</keyword>
<evidence type="ECO:0000256" key="3">
    <source>
        <dbReference type="ARBA" id="ARBA00008226"/>
    </source>
</evidence>
<accession>A0A068RHP7</accession>
<feature type="transmembrane region" description="Helical" evidence="20">
    <location>
        <begin position="461"/>
        <end position="479"/>
    </location>
</feature>
<evidence type="ECO:0000256" key="4">
    <source>
        <dbReference type="ARBA" id="ARBA00012814"/>
    </source>
</evidence>
<evidence type="ECO:0000256" key="19">
    <source>
        <dbReference type="ARBA" id="ARBA00073229"/>
    </source>
</evidence>
<comment type="similarity">
    <text evidence="3">Belongs to the class-II aminoacyl-tRNA synthetase family.</text>
</comment>
<keyword evidence="8" id="KW-0547">Nucleotide-binding</keyword>
<comment type="catalytic activity">
    <reaction evidence="17">
        <text>tRNA(Phe) + L-phenylalanine + ATP = L-phenylalanyl-tRNA(Phe) + AMP + diphosphate + H(+)</text>
        <dbReference type="Rhea" id="RHEA:19413"/>
        <dbReference type="Rhea" id="RHEA-COMP:9668"/>
        <dbReference type="Rhea" id="RHEA-COMP:9699"/>
        <dbReference type="ChEBI" id="CHEBI:15378"/>
        <dbReference type="ChEBI" id="CHEBI:30616"/>
        <dbReference type="ChEBI" id="CHEBI:33019"/>
        <dbReference type="ChEBI" id="CHEBI:58095"/>
        <dbReference type="ChEBI" id="CHEBI:78442"/>
        <dbReference type="ChEBI" id="CHEBI:78531"/>
        <dbReference type="ChEBI" id="CHEBI:456215"/>
        <dbReference type="EC" id="6.1.1.20"/>
    </reaction>
</comment>
<evidence type="ECO:0000256" key="20">
    <source>
        <dbReference type="SAM" id="Phobius"/>
    </source>
</evidence>
<proteinExistence type="inferred from homology"/>
<evidence type="ECO:0000256" key="13">
    <source>
        <dbReference type="ARBA" id="ARBA00023128"/>
    </source>
</evidence>
<dbReference type="PANTHER" id="PTHR19432:SF35">
    <property type="entry name" value="SOLUTE CARRIER FAMILY 45 MEMBER 3 ISOFORM X1"/>
    <property type="match status" value="1"/>
</dbReference>
<evidence type="ECO:0000313" key="24">
    <source>
        <dbReference type="Proteomes" id="UP000027586"/>
    </source>
</evidence>
<dbReference type="SMART" id="SM00896">
    <property type="entry name" value="FDX-ACB"/>
    <property type="match status" value="1"/>
</dbReference>
<feature type="transmembrane region" description="Helical" evidence="20">
    <location>
        <begin position="690"/>
        <end position="712"/>
    </location>
</feature>
<dbReference type="GO" id="GO:0006432">
    <property type="term" value="P:phenylalanyl-tRNA aminoacylation"/>
    <property type="evidence" value="ECO:0007669"/>
    <property type="project" value="InterPro"/>
</dbReference>
<dbReference type="CDD" id="cd00496">
    <property type="entry name" value="PheRS_alpha_core"/>
    <property type="match status" value="1"/>
</dbReference>
<dbReference type="GO" id="GO:0005524">
    <property type="term" value="F:ATP binding"/>
    <property type="evidence" value="ECO:0007669"/>
    <property type="project" value="UniProtKB-KW"/>
</dbReference>
<dbReference type="InterPro" id="IPR036259">
    <property type="entry name" value="MFS_trans_sf"/>
</dbReference>
<feature type="transmembrane region" description="Helical" evidence="20">
    <location>
        <begin position="536"/>
        <end position="559"/>
    </location>
</feature>
<dbReference type="PANTHER" id="PTHR19432">
    <property type="entry name" value="SUGAR TRANSPORTER"/>
    <property type="match status" value="1"/>
</dbReference>
<evidence type="ECO:0000256" key="15">
    <source>
        <dbReference type="ARBA" id="ARBA00023146"/>
    </source>
</evidence>
<evidence type="ECO:0000256" key="18">
    <source>
        <dbReference type="ARBA" id="ARBA00057761"/>
    </source>
</evidence>
<keyword evidence="9" id="KW-0067">ATP-binding</keyword>
<dbReference type="SUPFAM" id="SSF103473">
    <property type="entry name" value="MFS general substrate transporter"/>
    <property type="match status" value="1"/>
</dbReference>
<sequence>MLRSPVRLTSLFTTPRRSALLCVSLRRAWYTTGTREITDTEIKIDDKVYPKDAWTNISETTLSRVGRKLHLEPRHPISIIRQLIEDHFANWTTFNDLHPVVTTKQNFDDLLVPKNHVVRNKSDNYYLNETTMLRAHTSAHQLEGLRSGADKFLISGDVFRRDEIDSSHYPVFHQMEGLVTFDRAEAADQVQADLEATGMVQKAAKVQVVDDTTITPSNPIQPTHDPKDVEAVSAHLKFCINSLVSKLFADEPNLEVRWIEAYFPFTSPSWEVEIKYKGEWLEVLGCGVVQQPLLNNAGMEGKIGHAFGMGLERLAMVLFDIPDIRLFWSRDERFLQQFEPGKIQKFKPFSKYPPCIKDMSFWLPSAEWEENNFCELVRDVAGDLVESVKLIDDFTHPKTNRRSLCYRMNYRSMDRNVTNEEINEIQKRVRDAVAKEFTRIIKIIGVWSDNCKSNLGRRRPFIIIGGVIVWVSLLGLGYVEPIARTLASSSERTIQSLKVAVAISFLCTLKIGVNIVEAGSRSLFIDMFPTSQQNTVNVFSSVFNNVADVSGYLLGYLNLSDFIPMSDVSQMGALCTIAAFISAFTLIISCLSAYEEPLSAGITSSTAKNDTTWVAEIYSRSHHSEHWDEGARMGSLAMGISAVVAIVSGAILPSAIKHGFLSSKNIYTLSHVVFAAAMVLVPFTHSLAGAMLVCGLVGVTWIITMWVPYSLISEYLVLEQHKEKQHPCYDYRSNSQIEEESTPLLPVEEKSINMGIVLGIHNIYMTLPQFIGIAITSIIFSLANSLEQQTPDDNQGVSWVLQSCGVMAIAAALVSRSMVDVD</sequence>
<evidence type="ECO:0000256" key="7">
    <source>
        <dbReference type="ARBA" id="ARBA00022692"/>
    </source>
</evidence>
<feature type="transmembrane region" description="Helical" evidence="20">
    <location>
        <begin position="763"/>
        <end position="784"/>
    </location>
</feature>
<dbReference type="Gene3D" id="3.30.930.10">
    <property type="entry name" value="Bira Bifunctional Protein, Domain 2"/>
    <property type="match status" value="1"/>
</dbReference>
<dbReference type="OrthoDB" id="4457at2759"/>
<comment type="caution">
    <text evidence="23">The sequence shown here is derived from an EMBL/GenBank/DDBJ whole genome shotgun (WGS) entry which is preliminary data.</text>
</comment>
<dbReference type="Pfam" id="PF01409">
    <property type="entry name" value="tRNA-synt_2d"/>
    <property type="match status" value="2"/>
</dbReference>
<dbReference type="GO" id="GO:0005759">
    <property type="term" value="C:mitochondrial matrix"/>
    <property type="evidence" value="ECO:0007669"/>
    <property type="project" value="UniProtKB-SubCell"/>
</dbReference>
<dbReference type="AlphaFoldDB" id="A0A068RHP7"/>
<dbReference type="Proteomes" id="UP000027586">
    <property type="component" value="Unassembled WGS sequence"/>
</dbReference>
<keyword evidence="10" id="KW-0648">Protein biosynthesis</keyword>
<feature type="transmembrane region" description="Helical" evidence="20">
    <location>
        <begin position="571"/>
        <end position="594"/>
    </location>
</feature>
<evidence type="ECO:0000259" key="22">
    <source>
        <dbReference type="PROSITE" id="PS51447"/>
    </source>
</evidence>
<dbReference type="FunFam" id="3.30.930.10:FF:000053">
    <property type="entry name" value="Phenylalanyl-tRNA synthetase mitochondrial"/>
    <property type="match status" value="1"/>
</dbReference>
<evidence type="ECO:0000256" key="9">
    <source>
        <dbReference type="ARBA" id="ARBA00022840"/>
    </source>
</evidence>
<evidence type="ECO:0000256" key="2">
    <source>
        <dbReference type="ARBA" id="ARBA00004305"/>
    </source>
</evidence>
<dbReference type="PROSITE" id="PS50862">
    <property type="entry name" value="AA_TRNA_LIGASE_II"/>
    <property type="match status" value="1"/>
</dbReference>
<evidence type="ECO:0000256" key="6">
    <source>
        <dbReference type="ARBA" id="ARBA00022598"/>
    </source>
</evidence>
<evidence type="ECO:0000256" key="8">
    <source>
        <dbReference type="ARBA" id="ARBA00022741"/>
    </source>
</evidence>
<evidence type="ECO:0000256" key="14">
    <source>
        <dbReference type="ARBA" id="ARBA00023136"/>
    </source>
</evidence>
<dbReference type="SUPFAM" id="SSF55681">
    <property type="entry name" value="Class II aaRS and biotin synthetases"/>
    <property type="match status" value="1"/>
</dbReference>
<dbReference type="Pfam" id="PF03147">
    <property type="entry name" value="FDX-ACB"/>
    <property type="match status" value="1"/>
</dbReference>
<dbReference type="GO" id="GO:0000049">
    <property type="term" value="F:tRNA binding"/>
    <property type="evidence" value="ECO:0007669"/>
    <property type="project" value="InterPro"/>
</dbReference>
<dbReference type="InterPro" id="IPR045864">
    <property type="entry name" value="aa-tRNA-synth_II/BPL/LPL"/>
</dbReference>
<dbReference type="EMBL" id="CBTN010000001">
    <property type="protein sequence ID" value="CDH48476.1"/>
    <property type="molecule type" value="Genomic_DNA"/>
</dbReference>
<feature type="transmembrane region" description="Helical" evidence="20">
    <location>
        <begin position="796"/>
        <end position="814"/>
    </location>
</feature>
<comment type="subcellular location">
    <subcellularLocation>
        <location evidence="1">Membrane</location>
        <topology evidence="1">Multi-pass membrane protein</topology>
    </subcellularLocation>
    <subcellularLocation>
        <location evidence="2">Mitochondrion matrix</location>
    </subcellularLocation>
</comment>
<reference evidence="23" key="1">
    <citation type="submission" date="2013-08" db="EMBL/GenBank/DDBJ databases">
        <title>Gene expansion shapes genome architecture in the human pathogen Lichtheimia corymbifera: an evolutionary genomics analysis in the ancient terrestrial Mucorales (Mucoromycotina).</title>
        <authorList>
            <person name="Schwartze V.U."/>
            <person name="Winter S."/>
            <person name="Shelest E."/>
            <person name="Marcet-Houben M."/>
            <person name="Horn F."/>
            <person name="Wehner S."/>
            <person name="Hoffmann K."/>
            <person name="Riege K."/>
            <person name="Sammeth M."/>
            <person name="Nowrousian M."/>
            <person name="Valiante V."/>
            <person name="Linde J."/>
            <person name="Jacobsen I.D."/>
            <person name="Marz M."/>
            <person name="Brakhage A.A."/>
            <person name="Gabaldon T."/>
            <person name="Bocker S."/>
            <person name="Voigt K."/>
        </authorList>
    </citation>
    <scope>NUCLEOTIDE SEQUENCE [LARGE SCALE GENOMIC DNA]</scope>
    <source>
        <strain evidence="23">FSU 9682</strain>
    </source>
</reference>
<evidence type="ECO:0000256" key="11">
    <source>
        <dbReference type="ARBA" id="ARBA00022946"/>
    </source>
</evidence>
<keyword evidence="15" id="KW-0030">Aminoacyl-tRNA synthetase</keyword>
<dbReference type="SUPFAM" id="SSF54991">
    <property type="entry name" value="Anticodon-binding domain of PheRS"/>
    <property type="match status" value="1"/>
</dbReference>
<evidence type="ECO:0000256" key="5">
    <source>
        <dbReference type="ARBA" id="ARBA00022448"/>
    </source>
</evidence>
<evidence type="ECO:0000256" key="17">
    <source>
        <dbReference type="ARBA" id="ARBA00049255"/>
    </source>
</evidence>
<dbReference type="FunFam" id="3.30.70.380:FF:000002">
    <property type="entry name" value="phenylalanine--tRNA ligase, mitochondrial"/>
    <property type="match status" value="1"/>
</dbReference>
<keyword evidence="7 20" id="KW-0812">Transmembrane</keyword>
<dbReference type="GO" id="GO:0004826">
    <property type="term" value="F:phenylalanine-tRNA ligase activity"/>
    <property type="evidence" value="ECO:0007669"/>
    <property type="project" value="UniProtKB-EC"/>
</dbReference>
<keyword evidence="14 20" id="KW-0472">Membrane</keyword>
<keyword evidence="5" id="KW-0813">Transport</keyword>
<evidence type="ECO:0000256" key="12">
    <source>
        <dbReference type="ARBA" id="ARBA00022989"/>
    </source>
</evidence>
<organism evidence="23 24">
    <name type="scientific">Lichtheimia corymbifera JMRC:FSU:9682</name>
    <dbReference type="NCBI Taxonomy" id="1263082"/>
    <lineage>
        <taxon>Eukaryota</taxon>
        <taxon>Fungi</taxon>
        <taxon>Fungi incertae sedis</taxon>
        <taxon>Mucoromycota</taxon>
        <taxon>Mucoromycotina</taxon>
        <taxon>Mucoromycetes</taxon>
        <taxon>Mucorales</taxon>
        <taxon>Lichtheimiaceae</taxon>
        <taxon>Lichtheimia</taxon>
    </lineage>
</organism>
<keyword evidence="12 20" id="KW-1133">Transmembrane helix</keyword>
<protein>
    <recommendedName>
        <fullName evidence="19">Phenylalanine--tRNA ligase, mitochondrial</fullName>
        <ecNumber evidence="4">6.1.1.20</ecNumber>
    </recommendedName>
    <alternativeName>
        <fullName evidence="16">Phenylalanyl-tRNA synthetase</fullName>
    </alternativeName>
</protein>
<dbReference type="STRING" id="1263082.A0A068RHP7"/>
<dbReference type="Gene3D" id="1.20.1250.20">
    <property type="entry name" value="MFS general substrate transporter like domains"/>
    <property type="match status" value="1"/>
</dbReference>
<dbReference type="InterPro" id="IPR005121">
    <property type="entry name" value="Fdx_antiC-bd"/>
</dbReference>
<gene>
    <name evidence="23" type="ORF">LCOR_00256.1</name>
</gene>
<dbReference type="InterPro" id="IPR036690">
    <property type="entry name" value="Fdx_antiC-bd_sf"/>
</dbReference>
<feature type="transmembrane region" description="Helical" evidence="20">
    <location>
        <begin position="666"/>
        <end position="684"/>
    </location>
</feature>
<evidence type="ECO:0000256" key="16">
    <source>
        <dbReference type="ARBA" id="ARBA00031194"/>
    </source>
</evidence>
<feature type="domain" description="Aminoacyl-transfer RNA synthetases class-II family profile" evidence="21">
    <location>
        <begin position="156"/>
        <end position="348"/>
    </location>
</feature>
<dbReference type="PROSITE" id="PS51447">
    <property type="entry name" value="FDX_ACB"/>
    <property type="match status" value="1"/>
</dbReference>
<evidence type="ECO:0000259" key="21">
    <source>
        <dbReference type="PROSITE" id="PS50862"/>
    </source>
</evidence>
<evidence type="ECO:0000313" key="23">
    <source>
        <dbReference type="EMBL" id="CDH48476.1"/>
    </source>
</evidence>
<dbReference type="GO" id="GO:0005886">
    <property type="term" value="C:plasma membrane"/>
    <property type="evidence" value="ECO:0007669"/>
    <property type="project" value="TreeGrafter"/>
</dbReference>
<feature type="domain" description="FDX-ACB" evidence="22">
    <location>
        <begin position="350"/>
        <end position="442"/>
    </location>
</feature>
<dbReference type="InterPro" id="IPR006195">
    <property type="entry name" value="aa-tRNA-synth_II"/>
</dbReference>
<name>A0A068RHP7_9FUNG</name>